<protein>
    <submittedName>
        <fullName evidence="3">Ankyrin repeat-containing domain protein</fullName>
    </submittedName>
</protein>
<dbReference type="AlphaFoldDB" id="A0AAE0XCH0"/>
<dbReference type="InterPro" id="IPR050745">
    <property type="entry name" value="Multifunctional_regulatory"/>
</dbReference>
<accession>A0AAE0XCH0</accession>
<keyword evidence="2" id="KW-0040">ANK repeat</keyword>
<proteinExistence type="predicted"/>
<dbReference type="InterPro" id="IPR036770">
    <property type="entry name" value="Ankyrin_rpt-contain_sf"/>
</dbReference>
<name>A0AAE0XCH0_9PEZI</name>
<comment type="caution">
    <text evidence="3">The sequence shown here is derived from an EMBL/GenBank/DDBJ whole genome shotgun (WGS) entry which is preliminary data.</text>
</comment>
<evidence type="ECO:0000313" key="4">
    <source>
        <dbReference type="Proteomes" id="UP001270362"/>
    </source>
</evidence>
<dbReference type="EMBL" id="JAULSO010000002">
    <property type="protein sequence ID" value="KAK3690114.1"/>
    <property type="molecule type" value="Genomic_DNA"/>
</dbReference>
<dbReference type="Proteomes" id="UP001270362">
    <property type="component" value="Unassembled WGS sequence"/>
</dbReference>
<organism evidence="3 4">
    <name type="scientific">Podospora appendiculata</name>
    <dbReference type="NCBI Taxonomy" id="314037"/>
    <lineage>
        <taxon>Eukaryota</taxon>
        <taxon>Fungi</taxon>
        <taxon>Dikarya</taxon>
        <taxon>Ascomycota</taxon>
        <taxon>Pezizomycotina</taxon>
        <taxon>Sordariomycetes</taxon>
        <taxon>Sordariomycetidae</taxon>
        <taxon>Sordariales</taxon>
        <taxon>Podosporaceae</taxon>
        <taxon>Podospora</taxon>
    </lineage>
</organism>
<dbReference type="Gene3D" id="1.25.40.20">
    <property type="entry name" value="Ankyrin repeat-containing domain"/>
    <property type="match status" value="1"/>
</dbReference>
<sequence length="206" mass="23129">MTNLQYLLAMIYVGDNSLSHEDERKARALIQQPKSTSMNVPMQPELGSPIIFWLLDFVSSSYPQKKLRLIQMLLETMPIDIKNPEGRTPLLYVLQRVHSPGGTLGFTEDLVCMFLEAGASVHARSEDGMTALHAVCQLSMTGVAHDFTSRDCIDTERRTYTDIEGRVPKMMQMLLQHGADVTATDKHGHTPRHYAVLNGWEKELSG</sequence>
<dbReference type="PANTHER" id="PTHR24189">
    <property type="entry name" value="MYOTROPHIN"/>
    <property type="match status" value="1"/>
</dbReference>
<keyword evidence="1" id="KW-0677">Repeat</keyword>
<dbReference type="SUPFAM" id="SSF48403">
    <property type="entry name" value="Ankyrin repeat"/>
    <property type="match status" value="1"/>
</dbReference>
<evidence type="ECO:0000256" key="2">
    <source>
        <dbReference type="ARBA" id="ARBA00023043"/>
    </source>
</evidence>
<reference evidence="3" key="1">
    <citation type="journal article" date="2023" name="Mol. Phylogenet. Evol.">
        <title>Genome-scale phylogeny and comparative genomics of the fungal order Sordariales.</title>
        <authorList>
            <person name="Hensen N."/>
            <person name="Bonometti L."/>
            <person name="Westerberg I."/>
            <person name="Brannstrom I.O."/>
            <person name="Guillou S."/>
            <person name="Cros-Aarteil S."/>
            <person name="Calhoun S."/>
            <person name="Haridas S."/>
            <person name="Kuo A."/>
            <person name="Mondo S."/>
            <person name="Pangilinan J."/>
            <person name="Riley R."/>
            <person name="LaButti K."/>
            <person name="Andreopoulos B."/>
            <person name="Lipzen A."/>
            <person name="Chen C."/>
            <person name="Yan M."/>
            <person name="Daum C."/>
            <person name="Ng V."/>
            <person name="Clum A."/>
            <person name="Steindorff A."/>
            <person name="Ohm R.A."/>
            <person name="Martin F."/>
            <person name="Silar P."/>
            <person name="Natvig D.O."/>
            <person name="Lalanne C."/>
            <person name="Gautier V."/>
            <person name="Ament-Velasquez S.L."/>
            <person name="Kruys A."/>
            <person name="Hutchinson M.I."/>
            <person name="Powell A.J."/>
            <person name="Barry K."/>
            <person name="Miller A.N."/>
            <person name="Grigoriev I.V."/>
            <person name="Debuchy R."/>
            <person name="Gladieux P."/>
            <person name="Hiltunen Thoren M."/>
            <person name="Johannesson H."/>
        </authorList>
    </citation>
    <scope>NUCLEOTIDE SEQUENCE</scope>
    <source>
        <strain evidence="3">CBS 314.62</strain>
    </source>
</reference>
<gene>
    <name evidence="3" type="ORF">B0T22DRAFT_188158</name>
</gene>
<evidence type="ECO:0000313" key="3">
    <source>
        <dbReference type="EMBL" id="KAK3690114.1"/>
    </source>
</evidence>
<evidence type="ECO:0000256" key="1">
    <source>
        <dbReference type="ARBA" id="ARBA00022737"/>
    </source>
</evidence>
<dbReference type="PANTHER" id="PTHR24189:SF50">
    <property type="entry name" value="ANKYRIN REPEAT AND SOCS BOX PROTEIN 2"/>
    <property type="match status" value="1"/>
</dbReference>
<reference evidence="3" key="2">
    <citation type="submission" date="2023-06" db="EMBL/GenBank/DDBJ databases">
        <authorList>
            <consortium name="Lawrence Berkeley National Laboratory"/>
            <person name="Haridas S."/>
            <person name="Hensen N."/>
            <person name="Bonometti L."/>
            <person name="Westerberg I."/>
            <person name="Brannstrom I.O."/>
            <person name="Guillou S."/>
            <person name="Cros-Aarteil S."/>
            <person name="Calhoun S."/>
            <person name="Kuo A."/>
            <person name="Mondo S."/>
            <person name="Pangilinan J."/>
            <person name="Riley R."/>
            <person name="Labutti K."/>
            <person name="Andreopoulos B."/>
            <person name="Lipzen A."/>
            <person name="Chen C."/>
            <person name="Yanf M."/>
            <person name="Daum C."/>
            <person name="Ng V."/>
            <person name="Clum A."/>
            <person name="Steindorff A."/>
            <person name="Ohm R."/>
            <person name="Martin F."/>
            <person name="Silar P."/>
            <person name="Natvig D."/>
            <person name="Lalanne C."/>
            <person name="Gautier V."/>
            <person name="Ament-Velasquez S.L."/>
            <person name="Kruys A."/>
            <person name="Hutchinson M.I."/>
            <person name="Powell A.J."/>
            <person name="Barry K."/>
            <person name="Miller A.N."/>
            <person name="Grigoriev I.V."/>
            <person name="Debuchy R."/>
            <person name="Gladieux P."/>
            <person name="Thoren M.H."/>
            <person name="Johannesson H."/>
        </authorList>
    </citation>
    <scope>NUCLEOTIDE SEQUENCE</scope>
    <source>
        <strain evidence="3">CBS 314.62</strain>
    </source>
</reference>
<keyword evidence="4" id="KW-1185">Reference proteome</keyword>